<dbReference type="Pfam" id="PF02395">
    <property type="entry name" value="Peptidase_S6"/>
    <property type="match status" value="1"/>
</dbReference>
<sequence>MKYFGSAALCCTFFICTKSYAGIMRHDIDVQEYRDFAENMGRYSPGLTHLPVYKKDGSLSGYLDFAMPDFGMVANYGYTTLVSPSYVASARHNTGYQSVGFGKGAQYGATYKLINRNESPLSDIDFHLPRLNKVVTDAAPVDTVEKSEIRRGDTSRYSWYTRIGGGTQSQVSDDQTEQITLSGAYNWVSGGTINANTITLNSGTLRGTSYGPDNALTSPLSIGTMGGDSGSPIMVYDEQDQVWKIAGVLHGALVNDQAYGTVSMWEYIPDGYIQNIVATNTSPDVVDTAGNGTIEWDQSAIKQYGTIWSWAGLDSTYASAAPSTATNEELDATKDIRFNGAGGLITLNAPINMGAGKLQFSNDYTVASADGVNGTWVGGGVEVDTGKNVLWQVNGLANDALHKIGAGTLHVNAEGANPGSLNVGDGTVILDQQADATGNKEAFSSVTLVSGRPTVVLKDEKQVATDQIYFGYRGGRLDLNGNALSFRKINHTDGGATLVNHNDKDATLNITGYTAADVPFNTFSSGNPNGTPGSLYVYNNPYSKKTEYFQLNTSSYWYFPTDQNSTATWTYLGTDADEAINHRLTQLNVQVFRGFLGETLENALNGVMNVNILPRNATAITALTGGMNLNGNLNVENGTVVLSGQPVAHAGGVVIDDDWSTSLFKADQINVGTGAHFQVGEYAGVKANIIAADSSTLSFGYNDSQLAGEKSWRCYSAIYSDDVSCSQPLRSADALALLPASEVEGNVQLGNNASLYLGKVNYQGAVTSIGSSLLTLDSNAHWSMTSNSNVTSLLAQRGSTLSMVPAGSWSAKMLNVDSLDATGLNLILGVKPSTLESDKLIVKNSVSGGDNLLDVSLLVGSEEQVSLTQDLVMVDAPAGTSHSYFSFADSYSGFSVYTPNYQVKDDNDRVLWVLESNQSAVPEPDPTPEPTPAPEVTPEPEPTPAPEVTPAPEPTPAPEVTPEPEPTPAPEVTPEPEPTPAPEVTPEPEPTPAPEVTPEPEPAPAPEVT</sequence>
<dbReference type="Pfam" id="PF24078">
    <property type="entry name" value="Beta-sol_PIC_HAP1_IgA0_2nd"/>
    <property type="match status" value="1"/>
</dbReference>
<feature type="non-terminal residue" evidence="12">
    <location>
        <position position="1009"/>
    </location>
</feature>
<protein>
    <submittedName>
        <fullName evidence="12">Serine protease autotransporter</fullName>
    </submittedName>
</protein>
<dbReference type="Gene3D" id="2.160.20.20">
    <property type="match status" value="2"/>
</dbReference>
<comment type="subcellular location">
    <subcellularLocation>
        <location evidence="1">Cell envelope</location>
    </subcellularLocation>
    <subcellularLocation>
        <location evidence="2">Cell outer membrane</location>
    </subcellularLocation>
    <subcellularLocation>
        <location evidence="3">Secreted</location>
    </subcellularLocation>
</comment>
<evidence type="ECO:0000256" key="2">
    <source>
        <dbReference type="ARBA" id="ARBA00004442"/>
    </source>
</evidence>
<keyword evidence="9" id="KW-0998">Cell outer membrane</keyword>
<keyword evidence="6" id="KW-0812">Transmembrane</keyword>
<evidence type="ECO:0000256" key="10">
    <source>
        <dbReference type="SAM" id="MobiDB-lite"/>
    </source>
</evidence>
<keyword evidence="7" id="KW-0732">Signal</keyword>
<accession>A0A1I5HV50</accession>
<feature type="domain" description="Peptidase S6" evidence="11">
    <location>
        <begin position="22"/>
        <end position="275"/>
    </location>
</feature>
<dbReference type="GO" id="GO:0006508">
    <property type="term" value="P:proteolysis"/>
    <property type="evidence" value="ECO:0007669"/>
    <property type="project" value="UniProtKB-KW"/>
</dbReference>
<evidence type="ECO:0000256" key="4">
    <source>
        <dbReference type="ARBA" id="ARBA00022452"/>
    </source>
</evidence>
<name>A0A1I5HV50_9GAMM</name>
<keyword evidence="12" id="KW-0378">Hydrolase</keyword>
<evidence type="ECO:0000256" key="8">
    <source>
        <dbReference type="ARBA" id="ARBA00023136"/>
    </source>
</evidence>
<evidence type="ECO:0000256" key="5">
    <source>
        <dbReference type="ARBA" id="ARBA00022525"/>
    </source>
</evidence>
<dbReference type="Gene3D" id="3.30.160.280">
    <property type="match status" value="1"/>
</dbReference>
<proteinExistence type="predicted"/>
<dbReference type="AlphaFoldDB" id="A0A1I5HV50"/>
<evidence type="ECO:0000256" key="9">
    <source>
        <dbReference type="ARBA" id="ARBA00023237"/>
    </source>
</evidence>
<gene>
    <name evidence="12" type="ORF">SAMN05428971_4339</name>
</gene>
<evidence type="ECO:0000256" key="1">
    <source>
        <dbReference type="ARBA" id="ARBA00004196"/>
    </source>
</evidence>
<evidence type="ECO:0000256" key="6">
    <source>
        <dbReference type="ARBA" id="ARBA00022692"/>
    </source>
</evidence>
<dbReference type="InterPro" id="IPR057393">
    <property type="entry name" value="PIC_HAP1_IgA0_b-sol2"/>
</dbReference>
<dbReference type="Gene3D" id="2.40.10.120">
    <property type="match status" value="1"/>
</dbReference>
<keyword evidence="8" id="KW-0472">Membrane</keyword>
<feature type="compositionally biased region" description="Pro residues" evidence="10">
    <location>
        <begin position="923"/>
        <end position="1009"/>
    </location>
</feature>
<dbReference type="GO" id="GO:0009279">
    <property type="term" value="C:cell outer membrane"/>
    <property type="evidence" value="ECO:0007669"/>
    <property type="project" value="UniProtKB-SubCell"/>
</dbReference>
<evidence type="ECO:0000313" key="12">
    <source>
        <dbReference type="EMBL" id="SFO52172.1"/>
    </source>
</evidence>
<dbReference type="GO" id="GO:0005576">
    <property type="term" value="C:extracellular region"/>
    <property type="evidence" value="ECO:0007669"/>
    <property type="project" value="UniProtKB-SubCell"/>
</dbReference>
<dbReference type="InterPro" id="IPR050909">
    <property type="entry name" value="Bact_Autotransporter_VF"/>
</dbReference>
<evidence type="ECO:0000256" key="3">
    <source>
        <dbReference type="ARBA" id="ARBA00004613"/>
    </source>
</evidence>
<dbReference type="SUPFAM" id="SSF51126">
    <property type="entry name" value="Pectin lyase-like"/>
    <property type="match status" value="1"/>
</dbReference>
<keyword evidence="5" id="KW-0964">Secreted</keyword>
<organism evidence="12 13">
    <name type="scientific">Candidatus Pantoea varia</name>
    <dbReference type="NCBI Taxonomy" id="1881036"/>
    <lineage>
        <taxon>Bacteria</taxon>
        <taxon>Pseudomonadati</taxon>
        <taxon>Pseudomonadota</taxon>
        <taxon>Gammaproteobacteria</taxon>
        <taxon>Enterobacterales</taxon>
        <taxon>Erwiniaceae</taxon>
        <taxon>Pantoea</taxon>
    </lineage>
</organism>
<dbReference type="PANTHER" id="PTHR12338">
    <property type="entry name" value="AUTOTRANSPORTER"/>
    <property type="match status" value="1"/>
</dbReference>
<dbReference type="Proteomes" id="UP000198968">
    <property type="component" value="Unassembled WGS sequence"/>
</dbReference>
<keyword evidence="13" id="KW-1185">Reference proteome</keyword>
<dbReference type="PROSITE" id="PS51691">
    <property type="entry name" value="PEPTIDASE_S6"/>
    <property type="match status" value="1"/>
</dbReference>
<feature type="region of interest" description="Disordered" evidence="10">
    <location>
        <begin position="918"/>
        <end position="1009"/>
    </location>
</feature>
<evidence type="ECO:0000313" key="13">
    <source>
        <dbReference type="Proteomes" id="UP000198968"/>
    </source>
</evidence>
<dbReference type="InterPro" id="IPR030396">
    <property type="entry name" value="Peptidase_S6_dom"/>
</dbReference>
<evidence type="ECO:0000259" key="11">
    <source>
        <dbReference type="PROSITE" id="PS51691"/>
    </source>
</evidence>
<keyword evidence="12" id="KW-0645">Protease</keyword>
<dbReference type="GO" id="GO:0004252">
    <property type="term" value="F:serine-type endopeptidase activity"/>
    <property type="evidence" value="ECO:0007669"/>
    <property type="project" value="InterPro"/>
</dbReference>
<dbReference type="InterPro" id="IPR000710">
    <property type="entry name" value="Peptidase_S6"/>
</dbReference>
<dbReference type="EMBL" id="FOVG01000007">
    <property type="protein sequence ID" value="SFO52172.1"/>
    <property type="molecule type" value="Genomic_DNA"/>
</dbReference>
<dbReference type="PANTHER" id="PTHR12338:SF8">
    <property type="entry name" value="HEME_HEMOPEXIN-BINDING PROTEIN"/>
    <property type="match status" value="1"/>
</dbReference>
<evidence type="ECO:0000256" key="7">
    <source>
        <dbReference type="ARBA" id="ARBA00022729"/>
    </source>
</evidence>
<dbReference type="PRINTS" id="PR00921">
    <property type="entry name" value="IGASERPTASE"/>
</dbReference>
<reference evidence="13" key="1">
    <citation type="submission" date="2016-10" db="EMBL/GenBank/DDBJ databases">
        <authorList>
            <person name="Varghese N."/>
            <person name="Submissions S."/>
        </authorList>
    </citation>
    <scope>NUCLEOTIDE SEQUENCE [LARGE SCALE GENOMIC DNA]</scope>
    <source>
        <strain evidence="13">OV426</strain>
    </source>
</reference>
<keyword evidence="4" id="KW-1134">Transmembrane beta strand</keyword>
<dbReference type="InterPro" id="IPR011050">
    <property type="entry name" value="Pectin_lyase_fold/virulence"/>
</dbReference>
<dbReference type="InterPro" id="IPR012332">
    <property type="entry name" value="Autotransporter_pectin_lyase_C"/>
</dbReference>